<dbReference type="Pfam" id="PF00095">
    <property type="entry name" value="WAP"/>
    <property type="match status" value="1"/>
</dbReference>
<sequence length="59" mass="6481">FSFLIFLQGKPGTCPANPCLCTGPQPDECRDDYSCLGRKKCCYFCCAMRSNTSSSDNSL</sequence>
<dbReference type="GO" id="GO:0005576">
    <property type="term" value="C:extracellular region"/>
    <property type="evidence" value="ECO:0007669"/>
    <property type="project" value="InterPro"/>
</dbReference>
<dbReference type="Proteomes" id="UP000472272">
    <property type="component" value="Chromosome 6"/>
</dbReference>
<organism evidence="2 3">
    <name type="scientific">Podarcis muralis</name>
    <name type="common">Wall lizard</name>
    <name type="synonym">Lacerta muralis</name>
    <dbReference type="NCBI Taxonomy" id="64176"/>
    <lineage>
        <taxon>Eukaryota</taxon>
        <taxon>Metazoa</taxon>
        <taxon>Chordata</taxon>
        <taxon>Craniata</taxon>
        <taxon>Vertebrata</taxon>
        <taxon>Euteleostomi</taxon>
        <taxon>Lepidosauria</taxon>
        <taxon>Squamata</taxon>
        <taxon>Bifurcata</taxon>
        <taxon>Unidentata</taxon>
        <taxon>Episquamata</taxon>
        <taxon>Laterata</taxon>
        <taxon>Lacertibaenia</taxon>
        <taxon>Lacertidae</taxon>
        <taxon>Podarcis</taxon>
    </lineage>
</organism>
<evidence type="ECO:0000313" key="3">
    <source>
        <dbReference type="Proteomes" id="UP000472272"/>
    </source>
</evidence>
<reference evidence="2 3" key="1">
    <citation type="journal article" date="2019" name="Proc. Natl. Acad. Sci. U.S.A.">
        <title>Regulatory changes in pterin and carotenoid genes underlie balanced color polymorphisms in the wall lizard.</title>
        <authorList>
            <person name="Andrade P."/>
            <person name="Pinho C."/>
            <person name="Perez I de Lanuza G."/>
            <person name="Afonso S."/>
            <person name="Brejcha J."/>
            <person name="Rubin C.J."/>
            <person name="Wallerman O."/>
            <person name="Pereira P."/>
            <person name="Sabatino S.J."/>
            <person name="Bellati A."/>
            <person name="Pellitteri-Rosa D."/>
            <person name="Bosakova Z."/>
            <person name="Bunikis I."/>
            <person name="Carretero M.A."/>
            <person name="Feiner N."/>
            <person name="Marsik P."/>
            <person name="Pauperio F."/>
            <person name="Salvi D."/>
            <person name="Soler L."/>
            <person name="While G.M."/>
            <person name="Uller T."/>
            <person name="Font E."/>
            <person name="Andersson L."/>
            <person name="Carneiro M."/>
        </authorList>
    </citation>
    <scope>NUCLEOTIDE SEQUENCE</scope>
</reference>
<dbReference type="SUPFAM" id="SSF57256">
    <property type="entry name" value="Elafin-like"/>
    <property type="match status" value="1"/>
</dbReference>
<evidence type="ECO:0000313" key="2">
    <source>
        <dbReference type="Ensembl" id="ENSPMRP00000012772.1"/>
    </source>
</evidence>
<proteinExistence type="predicted"/>
<evidence type="ECO:0000259" key="1">
    <source>
        <dbReference type="PROSITE" id="PS51390"/>
    </source>
</evidence>
<name>A0A670INB1_PODMU</name>
<dbReference type="Gene3D" id="4.10.75.10">
    <property type="entry name" value="Elafin-like"/>
    <property type="match status" value="1"/>
</dbReference>
<dbReference type="Ensembl" id="ENSPMRT00000013640.1">
    <property type="protein sequence ID" value="ENSPMRP00000012772.1"/>
    <property type="gene ID" value="ENSPMRG00000008536.1"/>
</dbReference>
<reference evidence="2" key="2">
    <citation type="submission" date="2025-08" db="UniProtKB">
        <authorList>
            <consortium name="Ensembl"/>
        </authorList>
    </citation>
    <scope>IDENTIFICATION</scope>
</reference>
<dbReference type="GeneTree" id="ENSGT01040000241867"/>
<protein>
    <recommendedName>
        <fullName evidence="1">WAP domain-containing protein</fullName>
    </recommendedName>
</protein>
<dbReference type="InterPro" id="IPR008197">
    <property type="entry name" value="WAP_dom"/>
</dbReference>
<dbReference type="PROSITE" id="PS51390">
    <property type="entry name" value="WAP"/>
    <property type="match status" value="1"/>
</dbReference>
<reference evidence="2" key="3">
    <citation type="submission" date="2025-09" db="UniProtKB">
        <authorList>
            <consortium name="Ensembl"/>
        </authorList>
    </citation>
    <scope>IDENTIFICATION</scope>
</reference>
<keyword evidence="3" id="KW-1185">Reference proteome</keyword>
<dbReference type="AlphaFoldDB" id="A0A670INB1"/>
<accession>A0A670INB1</accession>
<dbReference type="InterPro" id="IPR036645">
    <property type="entry name" value="Elafin-like_sf"/>
</dbReference>
<feature type="domain" description="WAP" evidence="1">
    <location>
        <begin position="7"/>
        <end position="55"/>
    </location>
</feature>
<dbReference type="GO" id="GO:0030414">
    <property type="term" value="F:peptidase inhibitor activity"/>
    <property type="evidence" value="ECO:0007669"/>
    <property type="project" value="InterPro"/>
</dbReference>